<dbReference type="Gene3D" id="3.30.2010.10">
    <property type="entry name" value="Metalloproteases ('zincins'), catalytic domain"/>
    <property type="match status" value="1"/>
</dbReference>
<evidence type="ECO:0000256" key="5">
    <source>
        <dbReference type="ARBA" id="ARBA00022833"/>
    </source>
</evidence>
<dbReference type="InterPro" id="IPR051156">
    <property type="entry name" value="Mito/Outer_Membr_Metalloprot"/>
</dbReference>
<evidence type="ECO:0000259" key="8">
    <source>
        <dbReference type="PROSITE" id="PS51782"/>
    </source>
</evidence>
<evidence type="ECO:0000313" key="10">
    <source>
        <dbReference type="Proteomes" id="UP001597101"/>
    </source>
</evidence>
<dbReference type="PROSITE" id="PS51782">
    <property type="entry name" value="LYSM"/>
    <property type="match status" value="1"/>
</dbReference>
<dbReference type="RefSeq" id="WP_377210875.1">
    <property type="nucleotide sequence ID" value="NZ_JBHTJV010000002.1"/>
</dbReference>
<dbReference type="Proteomes" id="UP001597101">
    <property type="component" value="Unassembled WGS sequence"/>
</dbReference>
<comment type="caution">
    <text evidence="9">The sequence shown here is derived from an EMBL/GenBank/DDBJ whole genome shotgun (WGS) entry which is preliminary data.</text>
</comment>
<sequence length="495" mass="52856">MRRRSALKTNCKFVARSAALLGLLLLGACTTLDSADDLQAAVSGEAPVSFESQRAKDPQAKLGAKQHPKILAAHGGAFKSPAMERLLAPVAGALVSSSGDNARAYDITVLDSPQVNAFALPGGYLYVTRGLLALANDEAEVAAVLAHEIAHVTSNHGIERREQAQANEVAERVVNDVVSNEVAGKLARVRVSNRMASFSQTQELQADAVGIKLLGKAGYDPFASARFLENMERYTSWRSASNNSGDDMSSSHPSTPQRVELARRHARAIGPVGTGKRNGKRYLRGLDGLVYGDTANEGYVRGQRFSHVKLGITFEVPEPFELVNQSTAVLASAPGERALRFDAVASNGRVDPVAYLKSGWVNGLQAASVRPLSIDGQPAAFGRAIAGDWQFAVTVIAKEGRMFRFILAVPKSQPDISALGAQIAGSFRRLTDAQKAALKPLKVRVVETKPGDTVNSLARRMKGVSKPELLFRALNGLSPNERITAGTLVKIISDS</sequence>
<keyword evidence="6 9" id="KW-0482">Metalloprotease</keyword>
<keyword evidence="2" id="KW-0645">Protease</keyword>
<evidence type="ECO:0000256" key="7">
    <source>
        <dbReference type="SAM" id="SignalP"/>
    </source>
</evidence>
<dbReference type="GO" id="GO:0008237">
    <property type="term" value="F:metallopeptidase activity"/>
    <property type="evidence" value="ECO:0007669"/>
    <property type="project" value="UniProtKB-KW"/>
</dbReference>
<gene>
    <name evidence="9" type="ORF">ACFQ14_01235</name>
</gene>
<evidence type="ECO:0000256" key="6">
    <source>
        <dbReference type="ARBA" id="ARBA00023049"/>
    </source>
</evidence>
<reference evidence="10" key="1">
    <citation type="journal article" date="2019" name="Int. J. Syst. Evol. Microbiol.">
        <title>The Global Catalogue of Microorganisms (GCM) 10K type strain sequencing project: providing services to taxonomists for standard genome sequencing and annotation.</title>
        <authorList>
            <consortium name="The Broad Institute Genomics Platform"/>
            <consortium name="The Broad Institute Genome Sequencing Center for Infectious Disease"/>
            <person name="Wu L."/>
            <person name="Ma J."/>
        </authorList>
    </citation>
    <scope>NUCLEOTIDE SEQUENCE [LARGE SCALE GENOMIC DNA]</scope>
    <source>
        <strain evidence="10">CCUG 60023</strain>
    </source>
</reference>
<feature type="domain" description="LysM" evidence="8">
    <location>
        <begin position="444"/>
        <end position="491"/>
    </location>
</feature>
<organism evidence="9 10">
    <name type="scientific">Pseudahrensia aquimaris</name>
    <dbReference type="NCBI Taxonomy" id="744461"/>
    <lineage>
        <taxon>Bacteria</taxon>
        <taxon>Pseudomonadati</taxon>
        <taxon>Pseudomonadota</taxon>
        <taxon>Alphaproteobacteria</taxon>
        <taxon>Hyphomicrobiales</taxon>
        <taxon>Ahrensiaceae</taxon>
        <taxon>Pseudahrensia</taxon>
    </lineage>
</organism>
<evidence type="ECO:0000313" key="9">
    <source>
        <dbReference type="EMBL" id="MFD0915024.1"/>
    </source>
</evidence>
<evidence type="ECO:0000256" key="1">
    <source>
        <dbReference type="ARBA" id="ARBA00001947"/>
    </source>
</evidence>
<dbReference type="Pfam" id="PF01435">
    <property type="entry name" value="Peptidase_M48"/>
    <property type="match status" value="1"/>
</dbReference>
<keyword evidence="7" id="KW-0732">Signal</keyword>
<dbReference type="PANTHER" id="PTHR22726">
    <property type="entry name" value="METALLOENDOPEPTIDASE OMA1"/>
    <property type="match status" value="1"/>
</dbReference>
<evidence type="ECO:0000256" key="2">
    <source>
        <dbReference type="ARBA" id="ARBA00022670"/>
    </source>
</evidence>
<comment type="cofactor">
    <cofactor evidence="1">
        <name>Zn(2+)</name>
        <dbReference type="ChEBI" id="CHEBI:29105"/>
    </cofactor>
</comment>
<dbReference type="EMBL" id="JBHTJV010000002">
    <property type="protein sequence ID" value="MFD0915024.1"/>
    <property type="molecule type" value="Genomic_DNA"/>
</dbReference>
<evidence type="ECO:0000256" key="3">
    <source>
        <dbReference type="ARBA" id="ARBA00022723"/>
    </source>
</evidence>
<evidence type="ECO:0000256" key="4">
    <source>
        <dbReference type="ARBA" id="ARBA00022801"/>
    </source>
</evidence>
<keyword evidence="3" id="KW-0479">Metal-binding</keyword>
<dbReference type="InterPro" id="IPR001915">
    <property type="entry name" value="Peptidase_M48"/>
</dbReference>
<keyword evidence="4" id="KW-0378">Hydrolase</keyword>
<keyword evidence="5" id="KW-0862">Zinc</keyword>
<name>A0ABW3F982_9HYPH</name>
<dbReference type="PANTHER" id="PTHR22726:SF1">
    <property type="entry name" value="METALLOENDOPEPTIDASE OMA1, MITOCHONDRIAL"/>
    <property type="match status" value="1"/>
</dbReference>
<keyword evidence="10" id="KW-1185">Reference proteome</keyword>
<accession>A0ABW3F982</accession>
<proteinExistence type="predicted"/>
<dbReference type="CDD" id="cd07324">
    <property type="entry name" value="M48C_Oma1-like"/>
    <property type="match status" value="1"/>
</dbReference>
<feature type="chain" id="PRO_5045811289" evidence="7">
    <location>
        <begin position="36"/>
        <end position="495"/>
    </location>
</feature>
<dbReference type="PROSITE" id="PS51257">
    <property type="entry name" value="PROKAR_LIPOPROTEIN"/>
    <property type="match status" value="1"/>
</dbReference>
<dbReference type="InterPro" id="IPR018392">
    <property type="entry name" value="LysM"/>
</dbReference>
<feature type="signal peptide" evidence="7">
    <location>
        <begin position="1"/>
        <end position="35"/>
    </location>
</feature>
<protein>
    <submittedName>
        <fullName evidence="9">M48 family metalloprotease</fullName>
    </submittedName>
</protein>